<dbReference type="EMBL" id="CP058322">
    <property type="protein sequence ID" value="QLD23657.1"/>
    <property type="molecule type" value="Genomic_DNA"/>
</dbReference>
<keyword evidence="3" id="KW-1003">Cell membrane</keyword>
<dbReference type="InterPro" id="IPR015500">
    <property type="entry name" value="Peptidase_S8_subtilisin-rel"/>
</dbReference>
<feature type="active site" description="Charge relay system" evidence="10">
    <location>
        <position position="55"/>
    </location>
</feature>
<dbReference type="PANTHER" id="PTHR43806:SF11">
    <property type="entry name" value="CEREVISIN-RELATED"/>
    <property type="match status" value="1"/>
</dbReference>
<dbReference type="SUPFAM" id="SSF52743">
    <property type="entry name" value="Subtilisin-like"/>
    <property type="match status" value="1"/>
</dbReference>
<comment type="subcellular location">
    <subcellularLocation>
        <location evidence="1">Cell membrane</location>
        <topology evidence="1">Single-pass membrane protein</topology>
    </subcellularLocation>
</comment>
<gene>
    <name evidence="13" type="primary">mycP</name>
    <name evidence="13" type="ORF">HXZ27_05050</name>
</gene>
<evidence type="ECO:0000313" key="13">
    <source>
        <dbReference type="EMBL" id="QLD23657.1"/>
    </source>
</evidence>
<dbReference type="KEGG" id="mcab:HXZ27_05050"/>
<evidence type="ECO:0000256" key="2">
    <source>
        <dbReference type="ARBA" id="ARBA00011073"/>
    </source>
</evidence>
<feature type="active site" description="Charge relay system" evidence="10">
    <location>
        <position position="87"/>
    </location>
</feature>
<dbReference type="PANTHER" id="PTHR43806">
    <property type="entry name" value="PEPTIDASE S8"/>
    <property type="match status" value="1"/>
</dbReference>
<dbReference type="NCBIfam" id="TIGR03921">
    <property type="entry name" value="T7SS_mycosin"/>
    <property type="match status" value="1"/>
</dbReference>
<feature type="active site" description="Charge relay system" evidence="10">
    <location>
        <position position="242"/>
    </location>
</feature>
<name>A0A7H8XFD7_9ACTN</name>
<dbReference type="Proteomes" id="UP000509335">
    <property type="component" value="Chromosome"/>
</dbReference>
<dbReference type="GO" id="GO:0004252">
    <property type="term" value="F:serine-type endopeptidase activity"/>
    <property type="evidence" value="ECO:0007669"/>
    <property type="project" value="UniProtKB-UniRule"/>
</dbReference>
<evidence type="ECO:0000256" key="11">
    <source>
        <dbReference type="SAM" id="Phobius"/>
    </source>
</evidence>
<accession>A0A7H8XFD7</accession>
<evidence type="ECO:0000256" key="5">
    <source>
        <dbReference type="ARBA" id="ARBA00022692"/>
    </source>
</evidence>
<dbReference type="PROSITE" id="PS51892">
    <property type="entry name" value="SUBTILASE"/>
    <property type="match status" value="1"/>
</dbReference>
<evidence type="ECO:0000313" key="14">
    <source>
        <dbReference type="Proteomes" id="UP000509335"/>
    </source>
</evidence>
<organism evidence="13 14">
    <name type="scientific">Micromonospora carbonacea</name>
    <dbReference type="NCBI Taxonomy" id="47853"/>
    <lineage>
        <taxon>Bacteria</taxon>
        <taxon>Bacillati</taxon>
        <taxon>Actinomycetota</taxon>
        <taxon>Actinomycetes</taxon>
        <taxon>Micromonosporales</taxon>
        <taxon>Micromonosporaceae</taxon>
        <taxon>Micromonospora</taxon>
    </lineage>
</organism>
<dbReference type="GO" id="GO:0006508">
    <property type="term" value="P:proteolysis"/>
    <property type="evidence" value="ECO:0007669"/>
    <property type="project" value="UniProtKB-KW"/>
</dbReference>
<keyword evidence="8 11" id="KW-1133">Transmembrane helix</keyword>
<comment type="similarity">
    <text evidence="2 10">Belongs to the peptidase S8 family.</text>
</comment>
<feature type="transmembrane region" description="Helical" evidence="11">
    <location>
        <begin position="340"/>
        <end position="358"/>
    </location>
</feature>
<evidence type="ECO:0000256" key="1">
    <source>
        <dbReference type="ARBA" id="ARBA00004162"/>
    </source>
</evidence>
<protein>
    <submittedName>
        <fullName evidence="13">Type VII secretion-associated serine protease mycosin</fullName>
    </submittedName>
</protein>
<evidence type="ECO:0000256" key="8">
    <source>
        <dbReference type="ARBA" id="ARBA00022989"/>
    </source>
</evidence>
<evidence type="ECO:0000256" key="10">
    <source>
        <dbReference type="PROSITE-ProRule" id="PRU01240"/>
    </source>
</evidence>
<reference evidence="13 14" key="1">
    <citation type="submission" date="2020-07" db="EMBL/GenBank/DDBJ databases">
        <title>A bifunctional nitrone conjugated secondary metabolite targeting the ribosome.</title>
        <authorList>
            <person name="Limbrick E.M."/>
            <person name="Graf M."/>
            <person name="Derewacz D.K."/>
            <person name="Nguyen F."/>
            <person name="Spraggins J.M."/>
            <person name="Wieland M."/>
            <person name="Ynigez-Gutierrez A.E."/>
            <person name="Reisman B.J."/>
            <person name="Zinshteyn B."/>
            <person name="McCulloch K."/>
            <person name="Iverson T.M."/>
            <person name="Green R."/>
            <person name="Wilson D.N."/>
            <person name="Bachmann B.O."/>
        </authorList>
    </citation>
    <scope>NUCLEOTIDE SEQUENCE [LARGE SCALE GENOMIC DNA]</scope>
    <source>
        <strain evidence="14">aurantiaca</strain>
    </source>
</reference>
<dbReference type="InterPro" id="IPR036852">
    <property type="entry name" value="Peptidase_S8/S53_dom_sf"/>
</dbReference>
<dbReference type="Pfam" id="PF00082">
    <property type="entry name" value="Peptidase_S8"/>
    <property type="match status" value="1"/>
</dbReference>
<dbReference type="InterPro" id="IPR050131">
    <property type="entry name" value="Peptidase_S8_subtilisin-like"/>
</dbReference>
<evidence type="ECO:0000259" key="12">
    <source>
        <dbReference type="Pfam" id="PF00082"/>
    </source>
</evidence>
<keyword evidence="4 10" id="KW-0645">Protease</keyword>
<dbReference type="InterPro" id="IPR000209">
    <property type="entry name" value="Peptidase_S8/S53_dom"/>
</dbReference>
<dbReference type="GO" id="GO:0005886">
    <property type="term" value="C:plasma membrane"/>
    <property type="evidence" value="ECO:0007669"/>
    <property type="project" value="UniProtKB-SubCell"/>
</dbReference>
<dbReference type="InterPro" id="IPR023834">
    <property type="entry name" value="T7SS_pept_S8A_mycosin"/>
</dbReference>
<dbReference type="PRINTS" id="PR00723">
    <property type="entry name" value="SUBTILISIN"/>
</dbReference>
<dbReference type="Gene3D" id="3.40.50.200">
    <property type="entry name" value="Peptidase S8/S53 domain"/>
    <property type="match status" value="1"/>
</dbReference>
<keyword evidence="7 10" id="KW-0720">Serine protease</keyword>
<sequence length="373" mass="37432">MIGGTAPALTDKAEADAIPDGVNRIRSDQWHLRFLKATEAHKITQGSGVIVAVPDTGVDPHPDLERNLLPGTDISKDGDGRVDNDSHGTAMAGLIAAHGQITGVGALGIAPEAKILPIRSKQIGGKGDTEDLAISIEWASRHGADVISISAVAGASQRLQRAIRAALQADIVIVAAAGNKPFDIGVGYPASEEGVLAVGGIDMAGNIAAVSVAGSAIDITAPAVDIYSTSYEGKYSKGTGTSSATAIVAGAAALVRSKYPDLPASEVVHRLTATAVDKGPPGRDDEYGYGVVDLVAALTADVPPVGFESATAGAPGATGPTTAAVAEPAGGDDGGATARGLATLGVIVAAAGAWALVARRRRSSDDPPPRMSR</sequence>
<keyword evidence="5 11" id="KW-0812">Transmembrane</keyword>
<evidence type="ECO:0000256" key="9">
    <source>
        <dbReference type="ARBA" id="ARBA00023136"/>
    </source>
</evidence>
<feature type="domain" description="Peptidase S8/S53" evidence="12">
    <location>
        <begin position="46"/>
        <end position="290"/>
    </location>
</feature>
<evidence type="ECO:0000256" key="4">
    <source>
        <dbReference type="ARBA" id="ARBA00022670"/>
    </source>
</evidence>
<proteinExistence type="inferred from homology"/>
<evidence type="ECO:0000256" key="3">
    <source>
        <dbReference type="ARBA" id="ARBA00022475"/>
    </source>
</evidence>
<evidence type="ECO:0000256" key="6">
    <source>
        <dbReference type="ARBA" id="ARBA00022801"/>
    </source>
</evidence>
<evidence type="ECO:0000256" key="7">
    <source>
        <dbReference type="ARBA" id="ARBA00022825"/>
    </source>
</evidence>
<keyword evidence="6 10" id="KW-0378">Hydrolase</keyword>
<dbReference type="AlphaFoldDB" id="A0A7H8XFD7"/>
<keyword evidence="9 11" id="KW-0472">Membrane</keyword>